<dbReference type="RefSeq" id="WP_107008129.1">
    <property type="nucleotide sequence ID" value="NZ_JBHRSF010000010.1"/>
</dbReference>
<proteinExistence type="predicted"/>
<feature type="compositionally biased region" description="Basic and acidic residues" evidence="1">
    <location>
        <begin position="91"/>
        <end position="100"/>
    </location>
</feature>
<dbReference type="Proteomes" id="UP001595455">
    <property type="component" value="Unassembled WGS sequence"/>
</dbReference>
<feature type="transmembrane region" description="Helical" evidence="2">
    <location>
        <begin position="20"/>
        <end position="38"/>
    </location>
</feature>
<evidence type="ECO:0000313" key="4">
    <source>
        <dbReference type="EMBL" id="RFC83747.1"/>
    </source>
</evidence>
<feature type="region of interest" description="Disordered" evidence="1">
    <location>
        <begin position="67"/>
        <end position="100"/>
    </location>
</feature>
<evidence type="ECO:0000256" key="1">
    <source>
        <dbReference type="SAM" id="MobiDB-lite"/>
    </source>
</evidence>
<dbReference type="Proteomes" id="UP000240957">
    <property type="component" value="Unassembled WGS sequence"/>
</dbReference>
<dbReference type="OrthoDB" id="6712355at2"/>
<dbReference type="AlphaFoldDB" id="A0A371YQJ2"/>
<keyword evidence="2" id="KW-1133">Transmembrane helix</keyword>
<keyword evidence="6" id="KW-1185">Reference proteome</keyword>
<evidence type="ECO:0000313" key="5">
    <source>
        <dbReference type="Proteomes" id="UP000240957"/>
    </source>
</evidence>
<dbReference type="EMBL" id="JBHRSF010000010">
    <property type="protein sequence ID" value="MFC2994900.1"/>
    <property type="molecule type" value="Genomic_DNA"/>
</dbReference>
<organism evidence="4 5">
    <name type="scientific">Acinetobacter sichuanensis</name>
    <dbReference type="NCBI Taxonomy" id="2136183"/>
    <lineage>
        <taxon>Bacteria</taxon>
        <taxon>Pseudomonadati</taxon>
        <taxon>Pseudomonadota</taxon>
        <taxon>Gammaproteobacteria</taxon>
        <taxon>Moraxellales</taxon>
        <taxon>Moraxellaceae</taxon>
        <taxon>Acinetobacter</taxon>
    </lineage>
</organism>
<evidence type="ECO:0000313" key="3">
    <source>
        <dbReference type="EMBL" id="MFC2994900.1"/>
    </source>
</evidence>
<protein>
    <recommendedName>
        <fullName evidence="7">DUF4199 domain-containing protein</fullName>
    </recommendedName>
</protein>
<reference evidence="3" key="1">
    <citation type="journal article" date="2014" name="Int. J. Syst. Evol. Microbiol.">
        <title>Complete genome of a new Firmicutes species belonging to the dominant human colonic microbiota ('Ruminococcus bicirculans') reveals two chromosomes and a selective capacity to utilize plant glucans.</title>
        <authorList>
            <consortium name="NISC Comparative Sequencing Program"/>
            <person name="Wegmann U."/>
            <person name="Louis P."/>
            <person name="Goesmann A."/>
            <person name="Henrissat B."/>
            <person name="Duncan S.H."/>
            <person name="Flint H.J."/>
        </authorList>
    </citation>
    <scope>NUCLEOTIDE SEQUENCE</scope>
    <source>
        <strain evidence="3">KCTC 62575</strain>
    </source>
</reference>
<keyword evidence="2" id="KW-0472">Membrane</keyword>
<evidence type="ECO:0000256" key="2">
    <source>
        <dbReference type="SAM" id="Phobius"/>
    </source>
</evidence>
<reference evidence="4 5" key="2">
    <citation type="submission" date="2018-08" db="EMBL/GenBank/DDBJ databases">
        <title>The draft genome of Acinetobacter sichuanensis strain WCHAc060041.</title>
        <authorList>
            <person name="Qin J."/>
            <person name="Feng Y."/>
            <person name="Zong Z."/>
        </authorList>
    </citation>
    <scope>NUCLEOTIDE SEQUENCE [LARGE SCALE GENOMIC DNA]</scope>
    <source>
        <strain evidence="4 5">WCHAc060041</strain>
    </source>
</reference>
<reference evidence="3" key="4">
    <citation type="submission" date="2024-09" db="EMBL/GenBank/DDBJ databases">
        <authorList>
            <person name="Sun Q."/>
            <person name="Mori K."/>
        </authorList>
    </citation>
    <scope>NUCLEOTIDE SEQUENCE</scope>
    <source>
        <strain evidence="3">KCTC 62575</strain>
    </source>
</reference>
<accession>A0A371YQJ2</accession>
<evidence type="ECO:0000313" key="6">
    <source>
        <dbReference type="Proteomes" id="UP001595455"/>
    </source>
</evidence>
<comment type="caution">
    <text evidence="4">The sequence shown here is derived from an EMBL/GenBank/DDBJ whole genome shotgun (WGS) entry which is preliminary data.</text>
</comment>
<reference evidence="6" key="3">
    <citation type="journal article" date="2019" name="Int. J. Syst. Evol. Microbiol.">
        <title>The Global Catalogue of Microorganisms (GCM) 10K type strain sequencing project: providing services to taxonomists for standard genome sequencing and annotation.</title>
        <authorList>
            <consortium name="The Broad Institute Genomics Platform"/>
            <consortium name="The Broad Institute Genome Sequencing Center for Infectious Disease"/>
            <person name="Wu L."/>
            <person name="Ma J."/>
        </authorList>
    </citation>
    <scope>NUCLEOTIDE SEQUENCE [LARGE SCALE GENOMIC DNA]</scope>
    <source>
        <strain evidence="6">KCTC 62575</strain>
    </source>
</reference>
<gene>
    <name evidence="3" type="ORF">ACFODO_06385</name>
    <name evidence="4" type="ORF">C9E89_009795</name>
</gene>
<keyword evidence="2" id="KW-0812">Transmembrane</keyword>
<evidence type="ECO:0008006" key="7">
    <source>
        <dbReference type="Google" id="ProtNLM"/>
    </source>
</evidence>
<dbReference type="EMBL" id="PYIX02000013">
    <property type="protein sequence ID" value="RFC83747.1"/>
    <property type="molecule type" value="Genomic_DNA"/>
</dbReference>
<name>A0A371YQJ2_9GAMM</name>
<sequence length="100" mass="11081">MSNAVESQKIADEKKGWKGLFVAFILSILFLGIFYLAMENEPDYMPSKQQAVSNQTAFKNAPVMSQEALAEAEKQRNAASGEMSHMQHGNAEAHSEHNSH</sequence>